<keyword evidence="5" id="KW-0560">Oxidoreductase</keyword>
<dbReference type="EMBL" id="VNKQ01000016">
    <property type="protein sequence ID" value="KAG0646234.1"/>
    <property type="molecule type" value="Genomic_DNA"/>
</dbReference>
<dbReference type="Proteomes" id="UP000785200">
    <property type="component" value="Unassembled WGS sequence"/>
</dbReference>
<dbReference type="GO" id="GO:0016491">
    <property type="term" value="F:oxidoreductase activity"/>
    <property type="evidence" value="ECO:0007669"/>
    <property type="project" value="UniProtKB-KW"/>
</dbReference>
<evidence type="ECO:0000256" key="4">
    <source>
        <dbReference type="ARBA" id="ARBA00022857"/>
    </source>
</evidence>
<dbReference type="GO" id="GO:0004312">
    <property type="term" value="F:fatty acid synthase activity"/>
    <property type="evidence" value="ECO:0007669"/>
    <property type="project" value="TreeGrafter"/>
</dbReference>
<dbReference type="SMART" id="SM00827">
    <property type="entry name" value="PKS_AT"/>
    <property type="match status" value="1"/>
</dbReference>
<dbReference type="InterPro" id="IPR013968">
    <property type="entry name" value="PKS_KR"/>
</dbReference>
<dbReference type="PROSITE" id="PS52019">
    <property type="entry name" value="PKS_MFAS_DH"/>
    <property type="match status" value="1"/>
</dbReference>
<dbReference type="InterPro" id="IPR020806">
    <property type="entry name" value="PKS_PP-bd"/>
</dbReference>
<dbReference type="Gene3D" id="3.10.129.110">
    <property type="entry name" value="Polyketide synthase dehydratase"/>
    <property type="match status" value="1"/>
</dbReference>
<evidence type="ECO:0000313" key="13">
    <source>
        <dbReference type="Proteomes" id="UP000785200"/>
    </source>
</evidence>
<evidence type="ECO:0000256" key="3">
    <source>
        <dbReference type="ARBA" id="ARBA00022679"/>
    </source>
</evidence>
<dbReference type="CDD" id="cd19075">
    <property type="entry name" value="AKR_AKR7A1-5"/>
    <property type="match status" value="1"/>
</dbReference>
<dbReference type="InterPro" id="IPR042104">
    <property type="entry name" value="PKS_dehydratase_sf"/>
</dbReference>
<dbReference type="Pfam" id="PF02801">
    <property type="entry name" value="Ketoacyl-synt_C"/>
    <property type="match status" value="1"/>
</dbReference>
<evidence type="ECO:0000256" key="1">
    <source>
        <dbReference type="ARBA" id="ARBA00022450"/>
    </source>
</evidence>
<dbReference type="PANTHER" id="PTHR43775:SF29">
    <property type="entry name" value="ASPERFURANONE POLYKETIDE SYNTHASE AFOG-RELATED"/>
    <property type="match status" value="1"/>
</dbReference>
<dbReference type="SUPFAM" id="SSF52151">
    <property type="entry name" value="FabD/lysophospholipase-like"/>
    <property type="match status" value="1"/>
</dbReference>
<dbReference type="InterPro" id="IPR023210">
    <property type="entry name" value="NADP_OxRdtase_dom"/>
</dbReference>
<dbReference type="PROSITE" id="PS00606">
    <property type="entry name" value="KS3_1"/>
    <property type="match status" value="1"/>
</dbReference>
<dbReference type="SUPFAM" id="SSF47336">
    <property type="entry name" value="ACP-like"/>
    <property type="match status" value="1"/>
</dbReference>
<dbReference type="Pfam" id="PF13602">
    <property type="entry name" value="ADH_zinc_N_2"/>
    <property type="match status" value="1"/>
</dbReference>
<reference evidence="12" key="1">
    <citation type="submission" date="2019-07" db="EMBL/GenBank/DDBJ databases">
        <title>Hyphodiscus hymeniophilus genome sequencing and assembly.</title>
        <authorList>
            <person name="Kramer G."/>
            <person name="Nodwell J."/>
        </authorList>
    </citation>
    <scope>NUCLEOTIDE SEQUENCE</scope>
    <source>
        <strain evidence="12">ATCC 34498</strain>
    </source>
</reference>
<dbReference type="Pfam" id="PF00109">
    <property type="entry name" value="ketoacyl-synt"/>
    <property type="match status" value="1"/>
</dbReference>
<dbReference type="SMART" id="SM00822">
    <property type="entry name" value="PKS_KR"/>
    <property type="match status" value="1"/>
</dbReference>
<dbReference type="InterPro" id="IPR036736">
    <property type="entry name" value="ACP-like_sf"/>
</dbReference>
<dbReference type="SUPFAM" id="SSF51735">
    <property type="entry name" value="NAD(P)-binding Rossmann-fold domains"/>
    <property type="match status" value="2"/>
</dbReference>
<keyword evidence="2" id="KW-0597">Phosphoprotein</keyword>
<evidence type="ECO:0000259" key="11">
    <source>
        <dbReference type="PROSITE" id="PS52019"/>
    </source>
</evidence>
<keyword evidence="1" id="KW-0596">Phosphopantetheine</keyword>
<evidence type="ECO:0000259" key="10">
    <source>
        <dbReference type="PROSITE" id="PS52004"/>
    </source>
</evidence>
<dbReference type="Gene3D" id="3.20.20.100">
    <property type="entry name" value="NADP-dependent oxidoreductase domain"/>
    <property type="match status" value="1"/>
</dbReference>
<dbReference type="Pfam" id="PF00550">
    <property type="entry name" value="PP-binding"/>
    <property type="match status" value="1"/>
</dbReference>
<feature type="region of interest" description="C-terminal hotdog fold" evidence="8">
    <location>
        <begin position="1548"/>
        <end position="1704"/>
    </location>
</feature>
<evidence type="ECO:0000256" key="6">
    <source>
        <dbReference type="ARBA" id="ARBA00023268"/>
    </source>
</evidence>
<dbReference type="InterPro" id="IPR049552">
    <property type="entry name" value="PKS_DH_N"/>
</dbReference>
<keyword evidence="3" id="KW-0808">Transferase</keyword>
<dbReference type="InterPro" id="IPR009081">
    <property type="entry name" value="PP-bd_ACP"/>
</dbReference>
<dbReference type="InterPro" id="IPR016039">
    <property type="entry name" value="Thiolase-like"/>
</dbReference>
<dbReference type="PROSITE" id="PS50075">
    <property type="entry name" value="CARRIER"/>
    <property type="match status" value="1"/>
</dbReference>
<comment type="caution">
    <text evidence="12">The sequence shown here is derived from an EMBL/GenBank/DDBJ whole genome shotgun (WGS) entry which is preliminary data.</text>
</comment>
<keyword evidence="13" id="KW-1185">Reference proteome</keyword>
<dbReference type="GO" id="GO:0030639">
    <property type="term" value="P:polyketide biosynthetic process"/>
    <property type="evidence" value="ECO:0007669"/>
    <property type="project" value="UniProtKB-ARBA"/>
</dbReference>
<dbReference type="InterPro" id="IPR018201">
    <property type="entry name" value="Ketoacyl_synth_AS"/>
</dbReference>
<dbReference type="InterPro" id="IPR049551">
    <property type="entry name" value="PKS_DH_C"/>
</dbReference>
<dbReference type="SUPFAM" id="SSF53901">
    <property type="entry name" value="Thiolase-like"/>
    <property type="match status" value="1"/>
</dbReference>
<dbReference type="SMART" id="SM00825">
    <property type="entry name" value="PKS_KS"/>
    <property type="match status" value="1"/>
</dbReference>
<dbReference type="InterPro" id="IPR029063">
    <property type="entry name" value="SAM-dependent_MTases_sf"/>
</dbReference>
<dbReference type="Gene3D" id="3.40.50.150">
    <property type="entry name" value="Vaccinia Virus protein VP39"/>
    <property type="match status" value="1"/>
</dbReference>
<dbReference type="Gene3D" id="3.40.50.720">
    <property type="entry name" value="NAD(P)-binding Rossmann-like Domain"/>
    <property type="match status" value="1"/>
</dbReference>
<dbReference type="SUPFAM" id="SSF53335">
    <property type="entry name" value="S-adenosyl-L-methionine-dependent methyltransferases"/>
    <property type="match status" value="1"/>
</dbReference>
<keyword evidence="4" id="KW-0521">NADP</keyword>
<dbReference type="CDD" id="cd05195">
    <property type="entry name" value="enoyl_red"/>
    <property type="match status" value="1"/>
</dbReference>
<feature type="region of interest" description="N-terminal hotdog fold" evidence="8">
    <location>
        <begin position="1386"/>
        <end position="1524"/>
    </location>
</feature>
<feature type="domain" description="Carrier" evidence="9">
    <location>
        <begin position="2824"/>
        <end position="2899"/>
    </location>
</feature>
<dbReference type="InterPro" id="IPR014030">
    <property type="entry name" value="Ketoacyl_synth_N"/>
</dbReference>
<dbReference type="InterPro" id="IPR001227">
    <property type="entry name" value="Ac_transferase_dom_sf"/>
</dbReference>
<dbReference type="GO" id="GO:0031177">
    <property type="term" value="F:phosphopantetheine binding"/>
    <property type="evidence" value="ECO:0007669"/>
    <property type="project" value="InterPro"/>
</dbReference>
<dbReference type="InterPro" id="IPR016035">
    <property type="entry name" value="Acyl_Trfase/lysoPLipase"/>
</dbReference>
<dbReference type="GO" id="GO:0004315">
    <property type="term" value="F:3-oxoacyl-[acyl-carrier-protein] synthase activity"/>
    <property type="evidence" value="ECO:0007669"/>
    <property type="project" value="InterPro"/>
</dbReference>
<dbReference type="Gene3D" id="1.10.1200.10">
    <property type="entry name" value="ACP-like"/>
    <property type="match status" value="1"/>
</dbReference>
<dbReference type="InterPro" id="IPR014043">
    <property type="entry name" value="Acyl_transferase_dom"/>
</dbReference>
<dbReference type="SUPFAM" id="SSF51430">
    <property type="entry name" value="NAD(P)-linked oxidoreductase"/>
    <property type="match status" value="1"/>
</dbReference>
<dbReference type="InterPro" id="IPR020843">
    <property type="entry name" value="ER"/>
</dbReference>
<dbReference type="Gene3D" id="3.40.47.10">
    <property type="match status" value="1"/>
</dbReference>
<proteinExistence type="predicted"/>
<dbReference type="SUPFAM" id="SSF55048">
    <property type="entry name" value="Probable ACP-binding domain of malonyl-CoA ACP transacylase"/>
    <property type="match status" value="1"/>
</dbReference>
<dbReference type="InterPro" id="IPR020807">
    <property type="entry name" value="PKS_DH"/>
</dbReference>
<organism evidence="12 13">
    <name type="scientific">Hyphodiscus hymeniophilus</name>
    <dbReference type="NCBI Taxonomy" id="353542"/>
    <lineage>
        <taxon>Eukaryota</taxon>
        <taxon>Fungi</taxon>
        <taxon>Dikarya</taxon>
        <taxon>Ascomycota</taxon>
        <taxon>Pezizomycotina</taxon>
        <taxon>Leotiomycetes</taxon>
        <taxon>Helotiales</taxon>
        <taxon>Hyphodiscaceae</taxon>
        <taxon>Hyphodiscus</taxon>
    </lineage>
</organism>
<keyword evidence="6" id="KW-0511">Multifunctional enzyme</keyword>
<dbReference type="Pfam" id="PF23114">
    <property type="entry name" value="NAD-bd_HRPKS_sdrA"/>
    <property type="match status" value="1"/>
</dbReference>
<dbReference type="Gene3D" id="3.30.70.3290">
    <property type="match status" value="1"/>
</dbReference>
<dbReference type="OrthoDB" id="329835at2759"/>
<evidence type="ECO:0000256" key="7">
    <source>
        <dbReference type="ARBA" id="ARBA00023315"/>
    </source>
</evidence>
<dbReference type="InterPro" id="IPR006162">
    <property type="entry name" value="Ppantetheine_attach_site"/>
</dbReference>
<dbReference type="SMART" id="SM00823">
    <property type="entry name" value="PKS_PP"/>
    <property type="match status" value="1"/>
</dbReference>
<dbReference type="InterPro" id="IPR049900">
    <property type="entry name" value="PKS_mFAS_DH"/>
</dbReference>
<dbReference type="Pfam" id="PF00698">
    <property type="entry name" value="Acyl_transf_1"/>
    <property type="match status" value="1"/>
</dbReference>
<dbReference type="CDD" id="cd02440">
    <property type="entry name" value="AdoMet_MTases"/>
    <property type="match status" value="1"/>
</dbReference>
<evidence type="ECO:0000256" key="8">
    <source>
        <dbReference type="PROSITE-ProRule" id="PRU01363"/>
    </source>
</evidence>
<dbReference type="InterPro" id="IPR013217">
    <property type="entry name" value="Methyltransf_12"/>
</dbReference>
<dbReference type="SMART" id="SM00826">
    <property type="entry name" value="PKS_DH"/>
    <property type="match status" value="1"/>
</dbReference>
<evidence type="ECO:0000256" key="2">
    <source>
        <dbReference type="ARBA" id="ARBA00022553"/>
    </source>
</evidence>
<dbReference type="Pfam" id="PF00248">
    <property type="entry name" value="Aldo_ket_red"/>
    <property type="match status" value="1"/>
</dbReference>
<dbReference type="Gene3D" id="3.40.366.10">
    <property type="entry name" value="Malonyl-Coenzyme A Acyl Carrier Protein, domain 2"/>
    <property type="match status" value="1"/>
</dbReference>
<dbReference type="InterPro" id="IPR032821">
    <property type="entry name" value="PKS_assoc"/>
</dbReference>
<dbReference type="PROSITE" id="PS00012">
    <property type="entry name" value="PHOSPHOPANTETHEINE"/>
    <property type="match status" value="1"/>
</dbReference>
<evidence type="ECO:0000313" key="12">
    <source>
        <dbReference type="EMBL" id="KAG0646234.1"/>
    </source>
</evidence>
<dbReference type="Pfam" id="PF14765">
    <property type="entry name" value="PS-DH"/>
    <property type="match status" value="1"/>
</dbReference>
<gene>
    <name evidence="12" type="ORF">D0Z07_8189</name>
</gene>
<dbReference type="InterPro" id="IPR020841">
    <property type="entry name" value="PKS_Beta-ketoAc_synthase_dom"/>
</dbReference>
<dbReference type="InterPro" id="IPR050091">
    <property type="entry name" value="PKS_NRPS_Biosynth_Enz"/>
</dbReference>
<dbReference type="InterPro" id="IPR016036">
    <property type="entry name" value="Malonyl_transacylase_ACP-bd"/>
</dbReference>
<dbReference type="PROSITE" id="PS52004">
    <property type="entry name" value="KS3_2"/>
    <property type="match status" value="1"/>
</dbReference>
<feature type="active site" description="Proton donor; for dehydratase activity" evidence="8">
    <location>
        <position position="1613"/>
    </location>
</feature>
<sequence length="2909" mass="317697">MWEFLTCVLQQSYLPRWLGIKGRDDWEIMDMLAKVDTFPSIWVIQGEQDSVVLPISSIGFVEGLKQALPEVPVLLTLQPGDHAGADVILGAIAFGNFDIVVGQPSNFPNIEKVAPMLDAFQAHGHDKIDTARIYGSGQSEQLLATAEWEKRGLRIETKIYPTKFRPLLPNNAAYNFGAEDLRAGLLASLKALNSSKIDTWYLYAPDRSTPFEETARAINQLYKEGLFSRWGVCNYRSWEVAQLQEVCMKNGWVRPAVYQSIYNAVCRDIEAELVPCLRHYGMSLEAGQPLASGLLTYQYRRDMSDPADFHPGSRFNPDPRNFIANHQRSRYWHDAYFDALDIIHQAAQEHDLTDQECALRWLRYHSALKQEFGDGLIVGASSLQQFKENLVDLDKGPLPAKVVEAMELAGKKCGAVPIAIIGMACRFSGGVGSPEQLWKLCAEGESGWSEIPESRFSKEAFYHPDAEKMNTTHAKGGYFLKDDVGLFDAAFFNVSAETAASLDPQYRLQLESTYEAFESAGITVQGVAGSNTSMFGGTFFHDYQDGAMRDPDTLPRFLMVGCGTAMASNRISHFYDLRGTSFSLDTGCSTTLTALHQACQNLRAGESDMSVVGGANVMLNPDNFVAMSSLRLISADGKSYAFDSRASGYGRGEGSATVIIKRLDDAIRDGDPIRAVIRGTGCNQDGKTDTITTPSQRAQEELMRKVYETSKLDPSETTYFEAHGTGTPTGDPIECRAVASLFKDKRPVDKPLRIGSVKTNVGHTETASGLAAIIKVALALEKGQIPPSINFKTLNPNLHFDEWNMKVPTQLESWQGTEDGIRRASVNNFGYGGANAHIIMEDYDTFLATSKRITSGYTNGNTNGHLASTNGSANGTTNGFTNGITNGVNGHTEHATNGVNGNHSISKSRVFVLSAKDDQVTRTMAQNLKAYLKSTKIEDEESFLDNLAYTLGQRRSLFPWIVTQPASSVPALITALESDKLVPIRANGKPKIGFVFTGQGAQWFAMGRELIKAYPVFRDCLWEADTYLKDFGSPWSLMEELLRDEKASRVNEIVLSMPLCAAVQIALVCLLRSWGVTPTGVTSHSSGEIAAAFAAGALSLKSAMAIVFARASLASERGGNVTRQGGMTAVGLSAKDVEEKYIPHITEGKIVVACLNSPTSITASGDIPGLDQLETMLVEDNVFARRLKVDAAYHSHHMQDIAEPYLVWLEKVLHAESAMDAGVIYTSPTTGERMRNGDILCTPQHWVDSLVSPVQFVKSCTEMCLADEFGASGTPDVDLIIEVGPHAALAGPITEITKQPEFEGTSISYLSCLVRKTNAVDTMQNLACNLIKSGYPIDLGAVNFPGNKSVLSVIPDLPSYPWNHKTRFWAETRYNKTHRFKNDEPHDLLGSLAIGTNVLAPSWRHIVRPQDLPWLRDHVVQGNILYPGAGYICMAIEGACQAALSSTTSEKRIKGYHLRDIDILAALIVPDTIEGVEMQLNFRPCSDNTIYAKGIKEFHIFSVSSENKWTEHCKGLISIEFEEDEASWTAPVEKTSMLKGPQKMEEYRRRLDPRDIYSSIRSVGIYHGPIFQQLKKIRSRSKQSVSVFEVANTVDVMPFKAQHPHVVHPITLDNVFQAAYTALPGAGAKMTTTLLPKSIQHLWVSHSMKSDPGHLFRAYSNVNRASSQSFDIDMVITENSDDENVPLVTIDGFSFQSIGEVLGDQSVPYENEKFSYVKWAPDLTLASSEGLSKQISYTAVADEAYSLNDLKRPSMNDIDAVLAEMKAADVEPLSLKKMKHQAELVETLMIDRCNRQIGELVKHIAHINPRAKILEVGAGAGATTVYALKALGDTSDPLAALYDFTDISTASFDGAKQAFEPWKDLMRFKRLDIDQSPEPQGFEAHTYDLIIASRVISKTKSLGHAIASIRSLLKPGGKLVLTEATRHQIDGQFIQGLLPSPEQGDGDGHNESVLSLDEWNHVLLSNDFSGVETELRDCDNDDISTFSSMLSTATSNTTSFDLEVALVSSSPGPPASWLEHLGSSISKITGKVPKVETLESVDATNKIVIFLAEIEHPLLKAPTKGQFEAIRKVCTTSKGLLWVSRGAAIEGDNVDASLQVGFLRTLRVEYVGKRLASFDLDPKQDLWAMDSASALTNVFRKVFDYATNEQMSDFEFAERDGVILIPRYFKDEVRNKAIFPDNSDHTTPQLEPYFQSSRPLRLNIGSVGDLETLAFDDDPEVADDLPADFLEVKPKAFGVTYRDVMIAMGQYQDAQMGCESSGIISRVGSTTASLGFKPGDRVALLTDGHYGNLIRAHWTSAVHIPDSMSFEVAASIPTAYALAYVSLFSTARLQIGESILIHTATSGFGQAAIVLAKHVGAEIFVTVGSAAKSKFIAEMYGIPEDHIFSSRSVSFTAAVMSKTNGKGVDVVLNTLAGALMQASFDCVAPFGRFVQVRKDSSRLSSCLDMGTISRAVSFTSVDLAAMMQYRSQEISRVLSEIMTLFRKEMIFPVQPAVYSISDVQTAFGLLQSDGHIGKLVLAVKKDDLVPVVPKILRARLRADCSYLIVGGIGGIGQAICYWMAERGAKSLIVLSRSANAGDKNRQFVADMAKASCTVKFVSCDVSVKDDLARAVESCALDMPPIRGVIQGAMVLRDSVLEQMSFDDWNGGIRPKVDGSWNLHEVFSTHTLDFFIMLSSLAGVFGIVSQTNYGAGGTFQDALAQYRTRRGLPGAAIDIGVVKSVGVVAENDNIDERLRKSGHTLLSEDDVLGAIESAITSPPSCPMMLGLNPGPGHHWEDSGMARDLRFAAIKYKQSTLSISSANKTASDELGGLIAAAETFDDAVSAAVGGISKKLMDIFMISEIVPTYNLSDYGVDSLVAVELRNMLALKAGAEISIFDIIQSASVLALATKVAARSSYLDPSLVPS</sequence>
<dbReference type="InterPro" id="IPR011032">
    <property type="entry name" value="GroES-like_sf"/>
</dbReference>
<feature type="domain" description="PKS/mFAS DH" evidence="11">
    <location>
        <begin position="1386"/>
        <end position="1704"/>
    </location>
</feature>
<dbReference type="InterPro" id="IPR036291">
    <property type="entry name" value="NAD(P)-bd_dom_sf"/>
</dbReference>
<dbReference type="Pfam" id="PF08242">
    <property type="entry name" value="Methyltransf_12"/>
    <property type="match status" value="1"/>
</dbReference>
<dbReference type="CDD" id="cd00833">
    <property type="entry name" value="PKS"/>
    <property type="match status" value="1"/>
</dbReference>
<dbReference type="PANTHER" id="PTHR43775">
    <property type="entry name" value="FATTY ACID SYNTHASE"/>
    <property type="match status" value="1"/>
</dbReference>
<dbReference type="InterPro" id="IPR036812">
    <property type="entry name" value="NAD(P)_OxRdtase_dom_sf"/>
</dbReference>
<dbReference type="SUPFAM" id="SSF50129">
    <property type="entry name" value="GroES-like"/>
    <property type="match status" value="1"/>
</dbReference>
<dbReference type="InterPro" id="IPR056501">
    <property type="entry name" value="NAD-bd_HRPKS_sdrA"/>
</dbReference>
<dbReference type="GO" id="GO:0006633">
    <property type="term" value="P:fatty acid biosynthetic process"/>
    <property type="evidence" value="ECO:0007669"/>
    <property type="project" value="InterPro"/>
</dbReference>
<dbReference type="SMART" id="SM00829">
    <property type="entry name" value="PKS_ER"/>
    <property type="match status" value="1"/>
</dbReference>
<protein>
    <submittedName>
        <fullName evidence="12">Highly reducing polyketide synthase</fullName>
    </submittedName>
</protein>
<dbReference type="Pfam" id="PF08659">
    <property type="entry name" value="KR"/>
    <property type="match status" value="1"/>
</dbReference>
<accession>A0A9P6VE99</accession>
<name>A0A9P6VE99_9HELO</name>
<dbReference type="Pfam" id="PF21089">
    <property type="entry name" value="PKS_DH_N"/>
    <property type="match status" value="1"/>
</dbReference>
<feature type="domain" description="Ketosynthase family 3 (KS3)" evidence="10">
    <location>
        <begin position="415"/>
        <end position="842"/>
    </location>
</feature>
<dbReference type="Gene3D" id="3.90.180.10">
    <property type="entry name" value="Medium-chain alcohol dehydrogenases, catalytic domain"/>
    <property type="match status" value="1"/>
</dbReference>
<evidence type="ECO:0000259" key="9">
    <source>
        <dbReference type="PROSITE" id="PS50075"/>
    </source>
</evidence>
<dbReference type="InterPro" id="IPR014031">
    <property type="entry name" value="Ketoacyl_synth_C"/>
</dbReference>
<dbReference type="Pfam" id="PF16197">
    <property type="entry name" value="KAsynt_C_assoc"/>
    <property type="match status" value="1"/>
</dbReference>
<evidence type="ECO:0000256" key="5">
    <source>
        <dbReference type="ARBA" id="ARBA00023002"/>
    </source>
</evidence>
<keyword evidence="7" id="KW-0012">Acyltransferase</keyword>
<feature type="active site" description="Proton acceptor; for dehydratase activity" evidence="8">
    <location>
        <position position="1418"/>
    </location>
</feature>
<dbReference type="InterPro" id="IPR057326">
    <property type="entry name" value="KR_dom"/>
</dbReference>